<feature type="compositionally biased region" description="Low complexity" evidence="2">
    <location>
        <begin position="2746"/>
        <end position="2758"/>
    </location>
</feature>
<feature type="region of interest" description="Disordered" evidence="2">
    <location>
        <begin position="3215"/>
        <end position="3265"/>
    </location>
</feature>
<feature type="region of interest" description="Disordered" evidence="2">
    <location>
        <begin position="3905"/>
        <end position="4002"/>
    </location>
</feature>
<feature type="compositionally biased region" description="Polar residues" evidence="2">
    <location>
        <begin position="5104"/>
        <end position="5123"/>
    </location>
</feature>
<feature type="region of interest" description="Disordered" evidence="2">
    <location>
        <begin position="2073"/>
        <end position="2242"/>
    </location>
</feature>
<feature type="compositionally biased region" description="Basic and acidic residues" evidence="2">
    <location>
        <begin position="2549"/>
        <end position="2560"/>
    </location>
</feature>
<feature type="compositionally biased region" description="Basic and acidic residues" evidence="2">
    <location>
        <begin position="4957"/>
        <end position="4978"/>
    </location>
</feature>
<feature type="compositionally biased region" description="Low complexity" evidence="2">
    <location>
        <begin position="3165"/>
        <end position="3179"/>
    </location>
</feature>
<feature type="region of interest" description="Disordered" evidence="2">
    <location>
        <begin position="6338"/>
        <end position="6373"/>
    </location>
</feature>
<accession>A0A7E6EQV6</accession>
<feature type="region of interest" description="Disordered" evidence="2">
    <location>
        <begin position="3410"/>
        <end position="3430"/>
    </location>
</feature>
<feature type="compositionally biased region" description="Basic and acidic residues" evidence="2">
    <location>
        <begin position="2465"/>
        <end position="2476"/>
    </location>
</feature>
<feature type="compositionally biased region" description="Polar residues" evidence="2">
    <location>
        <begin position="6990"/>
        <end position="7015"/>
    </location>
</feature>
<feature type="compositionally biased region" description="Basic and acidic residues" evidence="2">
    <location>
        <begin position="3749"/>
        <end position="3768"/>
    </location>
</feature>
<feature type="compositionally biased region" description="Basic and acidic residues" evidence="2">
    <location>
        <begin position="4393"/>
        <end position="4403"/>
    </location>
</feature>
<feature type="compositionally biased region" description="Acidic residues" evidence="2">
    <location>
        <begin position="6930"/>
        <end position="6940"/>
    </location>
</feature>
<evidence type="ECO:0000313" key="4">
    <source>
        <dbReference type="RefSeq" id="XP_036357708.1"/>
    </source>
</evidence>
<feature type="region of interest" description="Disordered" evidence="2">
    <location>
        <begin position="5001"/>
        <end position="5026"/>
    </location>
</feature>
<feature type="region of interest" description="Disordered" evidence="2">
    <location>
        <begin position="1555"/>
        <end position="1576"/>
    </location>
</feature>
<feature type="compositionally biased region" description="Basic and acidic residues" evidence="2">
    <location>
        <begin position="2613"/>
        <end position="2626"/>
    </location>
</feature>
<feature type="compositionally biased region" description="Basic and acidic residues" evidence="2">
    <location>
        <begin position="2483"/>
        <end position="2518"/>
    </location>
</feature>
<feature type="compositionally biased region" description="Basic and acidic residues" evidence="2">
    <location>
        <begin position="6874"/>
        <end position="6887"/>
    </location>
</feature>
<feature type="region of interest" description="Disordered" evidence="2">
    <location>
        <begin position="5535"/>
        <end position="5589"/>
    </location>
</feature>
<organism evidence="3 4">
    <name type="scientific">Octopus sinensis</name>
    <name type="common">East Asian common octopus</name>
    <dbReference type="NCBI Taxonomy" id="2607531"/>
    <lineage>
        <taxon>Eukaryota</taxon>
        <taxon>Metazoa</taxon>
        <taxon>Spiralia</taxon>
        <taxon>Lophotrochozoa</taxon>
        <taxon>Mollusca</taxon>
        <taxon>Cephalopoda</taxon>
        <taxon>Coleoidea</taxon>
        <taxon>Octopodiformes</taxon>
        <taxon>Octopoda</taxon>
        <taxon>Incirrata</taxon>
        <taxon>Octopodidae</taxon>
        <taxon>Octopus</taxon>
    </lineage>
</organism>
<feature type="region of interest" description="Disordered" evidence="2">
    <location>
        <begin position="3461"/>
        <end position="3646"/>
    </location>
</feature>
<feature type="region of interest" description="Disordered" evidence="2">
    <location>
        <begin position="2418"/>
        <end position="3203"/>
    </location>
</feature>
<feature type="compositionally biased region" description="Low complexity" evidence="2">
    <location>
        <begin position="3909"/>
        <end position="3921"/>
    </location>
</feature>
<feature type="region of interest" description="Disordered" evidence="2">
    <location>
        <begin position="4391"/>
        <end position="4410"/>
    </location>
</feature>
<feature type="region of interest" description="Disordered" evidence="2">
    <location>
        <begin position="4534"/>
        <end position="4571"/>
    </location>
</feature>
<feature type="compositionally biased region" description="Basic and acidic residues" evidence="2">
    <location>
        <begin position="4483"/>
        <end position="4502"/>
    </location>
</feature>
<feature type="compositionally biased region" description="Basic and acidic residues" evidence="2">
    <location>
        <begin position="5312"/>
        <end position="5331"/>
    </location>
</feature>
<feature type="region of interest" description="Disordered" evidence="2">
    <location>
        <begin position="4483"/>
        <end position="4507"/>
    </location>
</feature>
<feature type="region of interest" description="Disordered" evidence="2">
    <location>
        <begin position="6387"/>
        <end position="6419"/>
    </location>
</feature>
<feature type="compositionally biased region" description="Low complexity" evidence="2">
    <location>
        <begin position="2215"/>
        <end position="2225"/>
    </location>
</feature>
<feature type="compositionally biased region" description="Basic and acidic residues" evidence="2">
    <location>
        <begin position="6235"/>
        <end position="6251"/>
    </location>
</feature>
<feature type="compositionally biased region" description="Low complexity" evidence="2">
    <location>
        <begin position="2955"/>
        <end position="2965"/>
    </location>
</feature>
<feature type="compositionally biased region" description="Basic and acidic residues" evidence="2">
    <location>
        <begin position="7606"/>
        <end position="7618"/>
    </location>
</feature>
<feature type="compositionally biased region" description="Polar residues" evidence="2">
    <location>
        <begin position="4550"/>
        <end position="4559"/>
    </location>
</feature>
<feature type="compositionally biased region" description="Basic and acidic residues" evidence="2">
    <location>
        <begin position="5909"/>
        <end position="5935"/>
    </location>
</feature>
<feature type="region of interest" description="Disordered" evidence="2">
    <location>
        <begin position="4347"/>
        <end position="4372"/>
    </location>
</feature>
<feature type="region of interest" description="Disordered" evidence="2">
    <location>
        <begin position="5725"/>
        <end position="5748"/>
    </location>
</feature>
<feature type="compositionally biased region" description="Basic and acidic residues" evidence="2">
    <location>
        <begin position="2567"/>
        <end position="2593"/>
    </location>
</feature>
<feature type="region of interest" description="Disordered" evidence="2">
    <location>
        <begin position="6455"/>
        <end position="6475"/>
    </location>
</feature>
<feature type="region of interest" description="Disordered" evidence="2">
    <location>
        <begin position="7308"/>
        <end position="7336"/>
    </location>
</feature>
<feature type="compositionally biased region" description="Basic and acidic residues" evidence="2">
    <location>
        <begin position="4648"/>
        <end position="4660"/>
    </location>
</feature>
<feature type="compositionally biased region" description="Polar residues" evidence="2">
    <location>
        <begin position="5132"/>
        <end position="5151"/>
    </location>
</feature>
<reference evidence="4" key="1">
    <citation type="submission" date="2025-08" db="UniProtKB">
        <authorList>
            <consortium name="RefSeq"/>
        </authorList>
    </citation>
    <scope>IDENTIFICATION</scope>
</reference>
<feature type="region of interest" description="Disordered" evidence="2">
    <location>
        <begin position="6114"/>
        <end position="6205"/>
    </location>
</feature>
<feature type="compositionally biased region" description="Polar residues" evidence="2">
    <location>
        <begin position="3567"/>
        <end position="3588"/>
    </location>
</feature>
<feature type="compositionally biased region" description="Low complexity" evidence="2">
    <location>
        <begin position="7800"/>
        <end position="7838"/>
    </location>
</feature>
<feature type="compositionally biased region" description="Low complexity" evidence="2">
    <location>
        <begin position="7783"/>
        <end position="7793"/>
    </location>
</feature>
<feature type="compositionally biased region" description="Polar residues" evidence="2">
    <location>
        <begin position="5967"/>
        <end position="5985"/>
    </location>
</feature>
<feature type="compositionally biased region" description="Low complexity" evidence="2">
    <location>
        <begin position="2196"/>
        <end position="2207"/>
    </location>
</feature>
<feature type="region of interest" description="Disordered" evidence="2">
    <location>
        <begin position="7153"/>
        <end position="7205"/>
    </location>
</feature>
<feature type="region of interest" description="Disordered" evidence="2">
    <location>
        <begin position="6844"/>
        <end position="6955"/>
    </location>
</feature>
<feature type="compositionally biased region" description="Low complexity" evidence="2">
    <location>
        <begin position="3012"/>
        <end position="3022"/>
    </location>
</feature>
<feature type="region of interest" description="Disordered" evidence="2">
    <location>
        <begin position="2301"/>
        <end position="2321"/>
    </location>
</feature>
<feature type="compositionally biased region" description="Basic and acidic residues" evidence="2">
    <location>
        <begin position="3337"/>
        <end position="3347"/>
    </location>
</feature>
<feature type="compositionally biased region" description="Basic and acidic residues" evidence="2">
    <location>
        <begin position="1555"/>
        <end position="1566"/>
    </location>
</feature>
<feature type="compositionally biased region" description="Basic and acidic residues" evidence="2">
    <location>
        <begin position="6044"/>
        <end position="6066"/>
    </location>
</feature>
<feature type="compositionally biased region" description="Polar residues" evidence="2">
    <location>
        <begin position="5734"/>
        <end position="5747"/>
    </location>
</feature>
<feature type="compositionally biased region" description="Basic and acidic residues" evidence="2">
    <location>
        <begin position="5169"/>
        <end position="5178"/>
    </location>
</feature>
<feature type="compositionally biased region" description="Low complexity" evidence="2">
    <location>
        <begin position="7847"/>
        <end position="7857"/>
    </location>
</feature>
<feature type="compositionally biased region" description="Low complexity" evidence="2">
    <location>
        <begin position="2766"/>
        <end position="2776"/>
    </location>
</feature>
<feature type="compositionally biased region" description="Low complexity" evidence="2">
    <location>
        <begin position="2879"/>
        <end position="2889"/>
    </location>
</feature>
<keyword evidence="1" id="KW-0175">Coiled coil</keyword>
<feature type="compositionally biased region" description="Basic and acidic residues" evidence="2">
    <location>
        <begin position="2528"/>
        <end position="2542"/>
    </location>
</feature>
<feature type="compositionally biased region" description="Low complexity" evidence="2">
    <location>
        <begin position="2698"/>
        <end position="2708"/>
    </location>
</feature>
<feature type="region of interest" description="Disordered" evidence="2">
    <location>
        <begin position="6799"/>
        <end position="6825"/>
    </location>
</feature>
<dbReference type="PANTHER" id="PTHR48148">
    <property type="entry name" value="KERATINOCYTE PROLINE-RICH PROTEIN"/>
    <property type="match status" value="1"/>
</dbReference>
<feature type="compositionally biased region" description="Polar residues" evidence="2">
    <location>
        <begin position="2433"/>
        <end position="2449"/>
    </location>
</feature>
<feature type="compositionally biased region" description="Basic and acidic residues" evidence="2">
    <location>
        <begin position="3817"/>
        <end position="3833"/>
    </location>
</feature>
<feature type="compositionally biased region" description="Basic and acidic residues" evidence="2">
    <location>
        <begin position="5064"/>
        <end position="5075"/>
    </location>
</feature>
<feature type="compositionally biased region" description="Polar residues" evidence="2">
    <location>
        <begin position="6067"/>
        <end position="6086"/>
    </location>
</feature>
<feature type="compositionally biased region" description="Basic and acidic residues" evidence="2">
    <location>
        <begin position="5092"/>
        <end position="5103"/>
    </location>
</feature>
<feature type="compositionally biased region" description="Polar residues" evidence="2">
    <location>
        <begin position="4947"/>
        <end position="4956"/>
    </location>
</feature>
<dbReference type="PRINTS" id="PR01217">
    <property type="entry name" value="PRICHEXTENSN"/>
</dbReference>
<feature type="compositionally biased region" description="Low complexity" evidence="2">
    <location>
        <begin position="2974"/>
        <end position="2984"/>
    </location>
</feature>
<feature type="compositionally biased region" description="Low complexity" evidence="2">
    <location>
        <begin position="2993"/>
        <end position="3005"/>
    </location>
</feature>
<feature type="region of interest" description="Disordered" evidence="2">
    <location>
        <begin position="2359"/>
        <end position="2404"/>
    </location>
</feature>
<feature type="compositionally biased region" description="Low complexity" evidence="2">
    <location>
        <begin position="5895"/>
        <end position="5908"/>
    </location>
</feature>
<feature type="region of interest" description="Disordered" evidence="2">
    <location>
        <begin position="4125"/>
        <end position="4147"/>
    </location>
</feature>
<feature type="compositionally biased region" description="Basic and acidic residues" evidence="2">
    <location>
        <begin position="6808"/>
        <end position="6825"/>
    </location>
</feature>
<feature type="compositionally biased region" description="Basic and acidic residues" evidence="2">
    <location>
        <begin position="7932"/>
        <end position="7960"/>
    </location>
</feature>
<feature type="compositionally biased region" description="Acidic residues" evidence="2">
    <location>
        <begin position="4767"/>
        <end position="4778"/>
    </location>
</feature>
<protein>
    <submittedName>
        <fullName evidence="4">Titin isoform X2</fullName>
    </submittedName>
</protein>
<feature type="compositionally biased region" description="Basic and acidic residues" evidence="2">
    <location>
        <begin position="4744"/>
        <end position="4759"/>
    </location>
</feature>
<feature type="compositionally biased region" description="Basic and acidic residues" evidence="2">
    <location>
        <begin position="2635"/>
        <end position="2644"/>
    </location>
</feature>
<feature type="region of interest" description="Disordered" evidence="2">
    <location>
        <begin position="7398"/>
        <end position="7442"/>
    </location>
</feature>
<feature type="compositionally biased region" description="Basic and acidic residues" evidence="2">
    <location>
        <begin position="5853"/>
        <end position="5882"/>
    </location>
</feature>
<feature type="compositionally biased region" description="Low complexity" evidence="2">
    <location>
        <begin position="2917"/>
        <end position="2929"/>
    </location>
</feature>
<feature type="compositionally biased region" description="Basic and acidic residues" evidence="2">
    <location>
        <begin position="7016"/>
        <end position="7026"/>
    </location>
</feature>
<feature type="region of interest" description="Disordered" evidence="2">
    <location>
        <begin position="5653"/>
        <end position="5676"/>
    </location>
</feature>
<feature type="compositionally biased region" description="Basic and acidic residues" evidence="2">
    <location>
        <begin position="5661"/>
        <end position="5671"/>
    </location>
</feature>
<feature type="compositionally biased region" description="Polar residues" evidence="2">
    <location>
        <begin position="4616"/>
        <end position="4647"/>
    </location>
</feature>
<feature type="region of interest" description="Disordered" evidence="2">
    <location>
        <begin position="3327"/>
        <end position="3349"/>
    </location>
</feature>
<feature type="compositionally biased region" description="Acidic residues" evidence="2">
    <location>
        <begin position="3619"/>
        <end position="3635"/>
    </location>
</feature>
<feature type="compositionally biased region" description="Low complexity" evidence="2">
    <location>
        <begin position="2898"/>
        <end position="2910"/>
    </location>
</feature>
<dbReference type="RefSeq" id="XP_036357708.1">
    <property type="nucleotide sequence ID" value="XM_036501815.1"/>
</dbReference>
<feature type="compositionally biased region" description="Low complexity" evidence="2">
    <location>
        <begin position="2936"/>
        <end position="2946"/>
    </location>
</feature>
<feature type="region of interest" description="Disordered" evidence="2">
    <location>
        <begin position="4711"/>
        <end position="4829"/>
    </location>
</feature>
<feature type="region of interest" description="Disordered" evidence="2">
    <location>
        <begin position="6982"/>
        <end position="7033"/>
    </location>
</feature>
<feature type="compositionally biased region" description="Basic and acidic residues" evidence="2">
    <location>
        <begin position="3512"/>
        <end position="3524"/>
    </location>
</feature>
<feature type="region of interest" description="Disordered" evidence="2">
    <location>
        <begin position="4202"/>
        <end position="4246"/>
    </location>
</feature>
<feature type="compositionally biased region" description="Low complexity" evidence="2">
    <location>
        <begin position="3029"/>
        <end position="3043"/>
    </location>
</feature>
<feature type="compositionally biased region" description="Basic and acidic residues" evidence="2">
    <location>
        <begin position="2665"/>
        <end position="2697"/>
    </location>
</feature>
<feature type="region of interest" description="Disordered" evidence="2">
    <location>
        <begin position="1"/>
        <end position="26"/>
    </location>
</feature>
<feature type="region of interest" description="Disordered" evidence="2">
    <location>
        <begin position="5848"/>
        <end position="6086"/>
    </location>
</feature>
<feature type="region of interest" description="Disordered" evidence="2">
    <location>
        <begin position="7088"/>
        <end position="7123"/>
    </location>
</feature>
<feature type="compositionally biased region" description="Basic and acidic residues" evidence="2">
    <location>
        <begin position="3927"/>
        <end position="3978"/>
    </location>
</feature>
<feature type="compositionally biased region" description="Basic and acidic residues" evidence="2">
    <location>
        <begin position="4217"/>
        <end position="4235"/>
    </location>
</feature>
<feature type="compositionally biased region" description="Basic and acidic residues" evidence="2">
    <location>
        <begin position="5950"/>
        <end position="5966"/>
    </location>
</feature>
<feature type="region of interest" description="Disordered" evidence="2">
    <location>
        <begin position="1081"/>
        <end position="1106"/>
    </location>
</feature>
<feature type="compositionally biased region" description="Polar residues" evidence="2">
    <location>
        <begin position="1368"/>
        <end position="1382"/>
    </location>
</feature>
<evidence type="ECO:0000256" key="2">
    <source>
        <dbReference type="SAM" id="MobiDB-lite"/>
    </source>
</evidence>
<dbReference type="Proteomes" id="UP000515154">
    <property type="component" value="Linkage group LG4"/>
</dbReference>
<feature type="region of interest" description="Disordered" evidence="2">
    <location>
        <begin position="4264"/>
        <end position="4283"/>
    </location>
</feature>
<feature type="region of interest" description="Disordered" evidence="2">
    <location>
        <begin position="7606"/>
        <end position="7625"/>
    </location>
</feature>
<feature type="compositionally biased region" description="Low complexity" evidence="2">
    <location>
        <begin position="2812"/>
        <end position="2824"/>
    </location>
</feature>
<feature type="compositionally biased region" description="Low complexity" evidence="2">
    <location>
        <begin position="5544"/>
        <end position="5575"/>
    </location>
</feature>
<feature type="compositionally biased region" description="Polar residues" evidence="2">
    <location>
        <begin position="6944"/>
        <end position="6955"/>
    </location>
</feature>
<feature type="compositionally biased region" description="Basic and acidic residues" evidence="2">
    <location>
        <begin position="7410"/>
        <end position="7420"/>
    </location>
</feature>
<feature type="compositionally biased region" description="Basic and acidic residues" evidence="2">
    <location>
        <begin position="3846"/>
        <end position="3876"/>
    </location>
</feature>
<feature type="region of interest" description="Disordered" evidence="2">
    <location>
        <begin position="6220"/>
        <end position="6267"/>
    </location>
</feature>
<feature type="coiled-coil region" evidence="1">
    <location>
        <begin position="4019"/>
        <end position="4046"/>
    </location>
</feature>
<feature type="compositionally biased region" description="Polar residues" evidence="2">
    <location>
        <begin position="4236"/>
        <end position="4246"/>
    </location>
</feature>
<feature type="region of interest" description="Disordered" evidence="2">
    <location>
        <begin position="4597"/>
        <end position="4661"/>
    </location>
</feature>
<feature type="compositionally biased region" description="Low complexity" evidence="2">
    <location>
        <begin position="2858"/>
        <end position="2870"/>
    </location>
</feature>
<feature type="compositionally biased region" description="Pro residues" evidence="2">
    <location>
        <begin position="6851"/>
        <end position="6861"/>
    </location>
</feature>
<name>A0A7E6EQV6_9MOLL</name>
<feature type="compositionally biased region" description="Acidic residues" evidence="2">
    <location>
        <begin position="6410"/>
        <end position="6419"/>
    </location>
</feature>
<feature type="compositionally biased region" description="Basic and acidic residues" evidence="2">
    <location>
        <begin position="7894"/>
        <end position="7905"/>
    </location>
</feature>
<feature type="compositionally biased region" description="Basic and acidic residues" evidence="2">
    <location>
        <begin position="4561"/>
        <end position="4571"/>
    </location>
</feature>
<feature type="region of interest" description="Disordered" evidence="2">
    <location>
        <begin position="4915"/>
        <end position="4984"/>
    </location>
</feature>
<feature type="compositionally biased region" description="Basic and acidic residues" evidence="2">
    <location>
        <begin position="3721"/>
        <end position="3739"/>
    </location>
</feature>
<feature type="region of interest" description="Disordered" evidence="2">
    <location>
        <begin position="6726"/>
        <end position="6767"/>
    </location>
</feature>
<keyword evidence="3" id="KW-1185">Reference proteome</keyword>
<feature type="region of interest" description="Disordered" evidence="2">
    <location>
        <begin position="5347"/>
        <end position="5446"/>
    </location>
</feature>
<evidence type="ECO:0000256" key="1">
    <source>
        <dbReference type="SAM" id="Coils"/>
    </source>
</evidence>
<gene>
    <name evidence="4" type="primary">LOC115210251</name>
</gene>
<feature type="compositionally biased region" description="Acidic residues" evidence="2">
    <location>
        <begin position="7398"/>
        <end position="7409"/>
    </location>
</feature>
<dbReference type="PANTHER" id="PTHR48148:SF2">
    <property type="entry name" value="PA14 DOMAIN-CONTAINING PROTEIN"/>
    <property type="match status" value="1"/>
</dbReference>
<feature type="compositionally biased region" description="Low complexity" evidence="2">
    <location>
        <begin position="2082"/>
        <end position="2118"/>
    </location>
</feature>
<feature type="region of interest" description="Disordered" evidence="2">
    <location>
        <begin position="7780"/>
        <end position="7960"/>
    </location>
</feature>
<feature type="region of interest" description="Disordered" evidence="2">
    <location>
        <begin position="1979"/>
        <end position="2008"/>
    </location>
</feature>
<feature type="compositionally biased region" description="Basic and acidic residues" evidence="2">
    <location>
        <begin position="3987"/>
        <end position="4002"/>
    </location>
</feature>
<feature type="compositionally biased region" description="Basic and acidic residues" evidence="2">
    <location>
        <begin position="3475"/>
        <end position="3497"/>
    </location>
</feature>
<feature type="compositionally biased region" description="Low complexity" evidence="2">
    <location>
        <begin position="6358"/>
        <end position="6370"/>
    </location>
</feature>
<feature type="compositionally biased region" description="Basic and acidic residues" evidence="2">
    <location>
        <begin position="6909"/>
        <end position="6920"/>
    </location>
</feature>
<feature type="compositionally biased region" description="Low complexity" evidence="2">
    <location>
        <begin position="3050"/>
        <end position="3062"/>
    </location>
</feature>
<feature type="compositionally biased region" description="Acidic residues" evidence="2">
    <location>
        <begin position="3769"/>
        <end position="3785"/>
    </location>
</feature>
<feature type="region of interest" description="Disordered" evidence="2">
    <location>
        <begin position="5297"/>
        <end position="5331"/>
    </location>
</feature>
<feature type="region of interest" description="Disordered" evidence="2">
    <location>
        <begin position="1352"/>
        <end position="1386"/>
    </location>
</feature>
<feature type="compositionally biased region" description="Low complexity" evidence="2">
    <location>
        <begin position="7322"/>
        <end position="7334"/>
    </location>
</feature>
<proteinExistence type="predicted"/>
<sequence length="7986" mass="888979">MRKPEDHDEYYDVPAGEVLPDTKVTKPTGPFGVYHVDLPVDLEQLHRVDPPSRPVSSQDIDKSLTQADIPTTQDFPEGIEHTIGEYRTTPVDVFPGQDHQLPVEPLSRKDIPVVESSLDQIHQQVPIPTDRNVRRSVGGGVYHVDQPVALETLHRVEKPSFQSGEYPIDQSVDSIEPDDANISYSQQIPSDQDYNIGKLSAPDIPYVEMRKPEDHDEYYDVPAGEVLPDTKVTKPTGPFGVYHVDLPVDLEQLHRVDPPSRPVSSQDIDKSLTQADIPTTQDFPEGIEHTIGEYRTTPVDVVPGQDHDLPVEPLSRKDIPVVESSVDQIHQQVPIPTDRNVRRSVGGGVYHVDQPVALETLHRVEKPSFQSGEYPIDQSVDSIEPVDANIAYSQQIPSDQDYNIGKLSAPDIPHVEMRKPEDHDEYYDVPTGEVLPDTKVTKPTGPFGVYHVDLPVDLEQLHRVDPPSRPVSSQDIDKSLTQADIPTTQDFPEGIEHTIGEYRTTPVDVVPGQDHDLPVEPLSRKDIPVVESSVDQIHQQVPIPTDQNVRRSVGGGVYHVDQPVALETLHRVEKPSFQSGEYPINQSVDSIEPVETNISYSQQIPSDQDYNIGKLSAPDIPHVEMRKPEDHDEYYDVPTGEVLPDSKVTKPTGPFGVYHVDLPMDLEQLRRVDPPSRPVSSQDIDKSLTQADIPTTQDFPEGIVHTIGEYRTTPVDIVPGQDHQLPVEPLSRKDIPVVESSVDQIHQQVPIPTDRNVRRSVGGGVYHVDQPVALETLHRVEKPSFQSGEFPINQSVDSIEPVETNISYSQQIPSDQDYNIGKLSAPDIPHVEMRKPEDHDEYYDVPTGEVLPDTKVTKPTGSFGVYHVDLPVDLEQLHRVDPPSRPVSSQDIDKSLTQADIRSTQDFPEGIEHTIGEYRTTPVYVFPGQDHQLPVEPLSRKDIHVVEPSVGYIGQQVPIPTDQNIRRSVGGSVYPVDHPVIPGTLHYVDREYPVGQSADTTETGDVTLLHGRQLLPDQDYNIEILSPQDIPQVQMSKTKDNFQYHDLPASKQLQSIDVAKPSGPFGVYHVDLPVDLEQLHRAAKPSSQGGSQPVDKPAGNADVTTRHDTPEIIGQSIGEYHTTPDLPTSQGQLPTKQDDHIIKQPIAPGVQYNKISTQDTDAVHIPTDQYGQPISPFTAQDDHGNRLSIGAGVYHVDVPSNLEQLHRVDQHSQLRPTSDIDQPTHQDVQGNIGLRAGQDVENNVVIPAPEGIRSVTVVSTPGIHHMSSQIVDMQSPVTSSDLKFPLAQEQYTGEGIPVPTSRDQLKKADIHIGEGQELSSIEQLTDKGSSSVDPRGFALPSNKGNTYIGGLPVHADLPTSQEDHRDGLSTNRPSFHSDTPTGGSRLHHVDLSTGQDSCKPIDLSVDQDPLVDNFPADQYCYYVDPPITEKISLAHETTDLSTNKHIPLHSFHLSTGQDVHQHLPLQAHQVELHHDDSRTEDGNQDTNKIVGVHCDKVSAGGQILTTVLTSDSDVGHLQEEDHNVDGSVSSDGAVPSIQAQVQNLNVTSCQGQLKKDDLSSGQDKFKSVQNTGQHRDDHECRYGLKHTDQHGDDHECRYGLKHTDQHGDDHECRYGLKHTDQHGDDHECRYGLKHSDQHGDDHECRYGLKHSDQHGDDHECRYGLKHTDQHGDDHECRYGLKHTDQHGDDHECRYGLKHTDQHGDDHECRYGLKHTDQHGDDHECRYGLKHTDQHGDDHECRYGLKHTDQHGDDHECRYGLKHTDQHGDDHECRYGLKHSDQHGDDHEYGLKHTDQHGDDRECRYGLKDSEQRQDDFQCQYSIKYIDQHRDNKECEYSLRHTDQGNVFECQYDLEHSDQYRDDQYCFYINPPVTEQIFLAPQTADPSVSKHVPLHCFHLSTGQDVQQHIPLQSHQVDLRHADSQTGENGNQVGDKTVDIHCNKVSTGGQILTTVLTSDSDAGHLQEEGGIVSVVQTHVQKNPTSEGAQSQKDDLSTGQGQSKLVQGTEQQGTEYSFGQGLQQSSSTECKYTFEHTGQSGESSSYNIEQTHITHSFPKSDELSGHQQGDVSILHLSTQQPDAPSSSRSQSSTTQQGDISYSTHISSQSTSDQDTLQFQDSRTPTVLSDPTKEVTTKKSSRKSRKSNRKKKKTSSQARLAVAGKTPTITITEDSSSPHHDDDDEESDDYLRFIEKHQQKMQQQQQQAAAAVDKGQEPTTTTTTTVSSEGHGEESDDESEGKTRSVASIIQMFEQTSDTALQSSATDIVREVQKSAQATLRKESQEFVKQDSSEWVVIDDSDLDGFDAEKVPSANGTYVETEDSAPKVEEWVKVSAVKEKFEDKIKNGSMSEKTIIREATKVHTSTLAKHKSSEKADDVDQPYGVPEPPDAHFKTPSDDENLEFSEKLKMFTGKHAQNYYVTTQPDELLSSDEETPDTTSKGSERSYQTASETSEIRSETVKVSSTGEQKSEVVEERRESTSSLIAKFEEATTREKPSKKEAMSFDKDSKETVQKEVTKSWKTDSSQSAVQEIKESHVFQEKKESISSEGETPDLKEFPKESKETVSSVEKSFKTETTEMKQKVEYSVDDGKVKEIFTSEDSQILSSKTLDKTISSLDKDISPELKDKSPSPEPQLKSRLHEAKEKTPSPEPQLKSPSPEPQLKTPSPEPKEKTPSPEPKEKTPSPEPKEKSPSPKPKDKSPSPLQLKSKSPSPEPKEKTPSPPHMKSKSPSPPHLKSKSPSPEPKDKSPSPSHLKSKSPSPELKDKTPSPKLQLKSSSPKPKDKSPSPPHLKSKSPSPPHLKSKSPSPEPKDKSPSPLQLKSKSPSPEVKDKSPSPLHFKSKSPSPDLKEKSPSPPHLKSKSPSPSHLKSKSPSPEPKDKSPSPLQLKSKSPSPEPKDKSPSPLQLKSKSPSPELKDKSPSPLQLKSKSPSPELKDKSPSPLQLKSKSPSPEPKDKSPSPLRLKSKSPSPEPKEKTPSPLRLKSKSPSPEPKDKSLSPLHLKSKSPSPELKEKTPSPLRLKSKSPSPEPKSKTPSPLQQKSKSPSPELKDKAPSPLHLKSKSPSPEIKEKTPSPPHLKSKSPSPELKDKPPSPPHLKSKLPSPPHLKSKSPSPEPKGKTPSPEPKEKTPSPPHIKSKSPSPEPKAKSPSPPRLKSKSPSPEPKEKILSSKPQLKSPSPEPQLKASSPEPQASEICPKPYDEEDFEIIEQEEILEAKISIERQTPFEPAAIDLSSTDKVCPPKEHGAEPPDDGLQTQLEEEPHKDTDYEISRREVFLEKESRSFYTSKPEPSKDIISSKFADKDVHTIVSTTSVKEVSTTISEHTTKVIEDEDKESTTISSEKDFLSKNEMRSPVCDDVQESKVVESVPADSVEVSPVEQKITRKSSSGELFEISRQEEKMIIDSPEKLEIHEWQTPAPEATERFDRQAESMSDESLVEVQLDALKEDIREKVLEETQERAVKRLQQLQDVSDEESDEIFTHTDQRTKEEFTERSYEDSKKKVSSTESPGLSPTADHLKKDLGDRTEITYEFPVQEDLSSDEGSKGSSLEMFLTHEKSCQEEEEEEKYTSPKDQTSVTHEQRISTVTSEYKTSSTSEMIEESISKEEKSVYSSKISQEYRVEDEQDMTSDEETSEEIQETDTSKKTAPQFSSILSEEATYFEISRQEQFMTVASPEKIEYKTPAKSDGLSFSADPFLVSSALAHETSVESIRSIPKAESPLTEQSPKHVAKDDTSDRTEEKYSVDLAALQAESDAKFKETSPHDFQEEKYLSSDDESDDDDHDDVDIMTEMDYMSKSQSIDVTDEMEKRSEDITDSGFKSGADDDLSRRSTDKDQVDFTKSFPFQTSEEQLVKEEISNKEVRNESFKQETRVQETTVHEGSIEERKVLDDITPSKFTSESKIIEDVKVKRSETATTEESTTRSTTVGDEIQSIKDETRSVKQKDVESESKREQATVEDEFQKETTEELTTKDALKMHSELTEGKSQTFEEDGTKIEISQEKSSVCDKSFEEEIGKQQYEKESKDGEIQKIEDLEQKLTEKDSKLEIVTDTVSREDDFQKEIKKEVAVKDESKLSMTITDDLMEIDKTDKKFKSQTSEIEENVQHEDTFHKEVVELKEPETARVLEVIEGEDSGGESDHSFIEHSDEENEQMEALTRSGHLMTSTRMEDLVEEEVDETEAEDQFIDRREYFEHQQRDTIDFRIVQRNGGPDFNATDRFPPLHPDKDVTSVRKGTLKDSDIPSKSQQPVQPQEDQIPFLGKQETVQEITDTKTSTLTNEKSTIGQSTGLFPSESLKETEKVSHKIATDKVNFTEDFTSYNSHITDDYTNYSSDFSSYHRDGSGLGARNILVPSSSTEAQERSATPSASDDDDSSGEYYSTERIKKLRAIDQMTESIEYPLKDKTDKDSNGRPLSPTEYTLMTESQLELHEALQSVVDDQDIMTQSMIESHESLTQSMIDPMTQSQIGEEFRRSLDSQSDIDSRMSIELSREAELEQEESDLKKDEERPPSPSEFTLLTSLEQEELAKALGLQDNGLTAVEIEDEYESVDKDRDETSQQLAQQPSAPTRDDQFTADADLKGIDKQEIIFEQMVEQIVCEGNKISMPDSTLQDEDSVSTEPALMSSSQSRDNNTYSSISSSDFGEQVAAVQSQQPCREDSGSDDRALTEEDFERMMSSYENVYDGVQLAPEVSKLAMNASDLDIGDRFDTKQLDLHLQPTGRSSSYEQLYKETGEEIAETSEQAEQVVYSAESKEDMPRTDQHDVQRELITAAKDEEEKEEEEEENLSSSSSEVAQVEDVDFLPDAEMRDTSEEKTEETDVEEQFSPLPKSSPASKGALDLRLEDKFFSFTQSPVESPTAEIANEISPAQDLLDVKDMQITVGLSPSEINAKSKLGSLSEFYETKTTEDFKTMSKIIASKTPRVEYEKDSGESFNIPRISTDSDTTEERLELDNVTEQSATSLMSEEHDGTEDDYKRETPEERAERLSSMAFDNMGFAGEDVVDSEIKTHSDDFSEESPSLAAKEISPEDLEEKSHQFDFPAVHQEIWQMGIQALGKTKLSEENEMFSSSMKFEEVTHKVSFEKDDDEESGAAMYSESEETSRSESGDTKDQNSFQESIQRSKTSDGQFEATSEIRTEKTIVTSSRAQVSLSESQSKMITETKVYQAKEPSEGIELTGHDATEKTARHLTTTASEPIISHPFDQSTVETISPEASSSDSEGFYDKESGKKLPWETVHHFSRQFSDNYLEQQEKQGIVTVQSVDMGVFYRRSSKDYSNITFSEQDISESIAEEEEEPPKRVTFTLSEDLEEFPSEVATGSDESKHDDEVEQEIRKPDDIFDESVKDQIVVKTIKKQPTALSKTEEPVVTTSKTEEPVVTTSKTEEPVVTTSRTEEPVVTTSKTEEPVVTTSKTEEPVVTTSKTEEPVVTTSKTEEPVVTTSKTEESIITTSKTEEPIVTTSKTEKSVFSTFKTEEHVTSSKGEEPVITTVKTEHITTTYKTGEPVITTSKKEESVIKTSKTEEPVITTSRTEDITIASEAEEPAFVTSKTEHVTTSTTEEPVVTTSKTEEYVTSTTEEPVVTTSKTEEYVTSTTEEPVITTSKTEEYVTTSTTEEPVIITSKTEERIITSTTKEPVVTTFKSEEHVKTSKTEECVITTSKAEEPVSTTMTEEHVTTKSESEEPVVTTTRTERIITTSKIGEPVITTSKTEHVTTTSKTGEPDVTTTKTEEFFTTTSEPGEPVITTSETGEPVVTTSKTEERVITTSKREEPVIRTSKTEHFTVDPKDKFDIPTAKTDHVTTTTKSAHVTVTSTVEHVIKTSKKKDDIEEAEEESIVEAKKDILEPYDRMSGEYEATVLANIMDDHSSKQEKAPESPDELSREDTLKEKDLEYEMVSKSAGDLASPSESKSSDLSLDLSSEKLPSKDDLDEEHQLRPKPDSEEVSPKSGIIGVVSIESRMAQKELLQESADEKDRSLSPSVDSDELSTTYESQAELQEELWSEIPPVDRYPAPARRKHYADGESSEAEKESPEIELSPIAEAPASKTDSEEQEESKMTAQDRRVTFLSEESKEKLRQSISNEDLVKTSTSSSEVSNEPTLLAASYDLDSGHVSHIVTAYDMSPDTIESQVPHPPAPKAILSSPEDDVFEVEPTVGTTRTDEPCTEPDSEKSYTGPQSEVIIIEDICVSKDKTGSESTESLPPTPAPTPKDATTIKDTVCNLQDAANKLQTEGLFDRQFGSVSSETSEKRPSSFEKDFSKDESSDDDDDHGQSFEMVSPTEIIGYDQYAAKYLQGGIAGCIETASLTASVESLSTSGSSFADLRASEPTSMKSSLEEFASATAFVEPSAPPMEEVCKIPSSHTMKPDTDSSPDQSLFSSSDASEKGAATMDIVASSVASPGACRPDLLPSDSFQKSLSTEEISETENIEDIAADRISQLPNGPTEVDFQPDIDSVSSTVKTVVPAAPPDLVQSSPSYVMEEEKSQQEDVAMELEDNQISAGSDAAVRDVMTDSLIEDVKLSAEQQEVLVTSDQTLYELEMPMEEEASPIEQVGPTSATVSITETTSSVVVKTEAPTVEFHEEQREIYPAEMVESRSPTEIVGLEPVLDDLEEQPYELKKDEIYPGKRALEFDVSSYETLLEESKERQQEGETSVVEVSHLIREDQRINLDDTDEETVQFSDQLKSDHDVSFVHTSEKVCTDMVEEEFSDLSKDASYEQVELAESSLEFAEKAEEELEALAGKTPEISFEPSKGEQDLDRPISPTPQDSQEGVLSDDYEKVSASISTEELEKTATVFVDSVLEEASKVQEKAQVFPEQTEAEKPIDETTFDDSKESEKMVAFSFSEQFDPSMMCRSQPAFFSAPPPPSHPPPFTKQRDDDMPEITITEHLHKSIDKDDFVPSGFVPSHMPDSSSEQEDKESDEKESGDDSPKGEGMSYFEMIQDEMEFESEETEKNGVSSHEPSSSAFVIADAHAGSAKTFTSEQELEWNVQKFSETPDKVPTTSSFEDSFSLQTKTEPVPISSSKQFQRDSETKDSSKNGFLGFEPSVMHATDILSPEDIADTSSVDSFTTVVGVDQEGDECDDDRLADVASMTSSIHSDIYSMHTEPEEEEPYDWPLLTEEDKSGESSPCSDRFEMIGKTALSVISEKSDEDRFEMIEKDELEALSDSHSSSKTSPEMISASPGTVGHTHGYPNIRYAGRSREKDDGSAASSVSSSLLEFERLEGEIGQFGSLGSNEAHSLPSSFDSRNFHWRAADRDDVSVASSLGEFERLERQIALGGSIGSFSSIDKLMPSGQGSATNGSMSSLAEFENLEKECTGGGYSSSGDDRHSSSSGHSKRSASSSLAEFERLEQEIVISEELAAEAKKIASILESGELPEYPESESLGSSYQSNGHMRDVPEIIGNFDIEQDSIDGDDIDKDSLSSEEPKMQDVSQVAKEEEDDIDSLDGDSKDELTSSVIFVSNAEIQDSSEMGQFDFDRDSLQGDDTAMQFSVESLQLDQDASFDMHSSVDSLEIKDKFSRDMQSSADSLELKERMSKEMVDSTDSLEFKDTVKDTDKFETDSLVDQDDIMQTSSDSLDAFPALTHQNIMEASLESARWSLSSSYFSHSSQETLRSESHSDSSHSRDVMQMSAESVDFDKDRRFESSDTEMDYKTVSSKTLTSSALDPEIRMITGISHPNNPFLDNEGNVRTDLGYPGHFRNKYEYSKFDKEGNYRWNTEFEETTRNNSYLNWGPYQEKKKVYTMTEWEAMRNAKKRSADNEELGGDSEQVSVIPDNHFAQLNNKEVSSNLPSEHTTSHPRTSSPPPSTVLRPSSPVSSTTATTTTTTTTTTYYSSSNSSSSSSSTYHAAVTRPDSSSTSQTAATSDPLLYHHSMSDTTTTTTVHKSSREHTDLPQQMSTEESQSKTEDRRDSDVAPDAETEDSAQATSLMMKKEIHKKTYMRDGREETFIQEESRVEQQNETPEELRESMQQIIDQFMQTPSEFDQRQCLEDDV</sequence>
<feature type="compositionally biased region" description="Basic and acidic residues" evidence="2">
    <location>
        <begin position="2185"/>
        <end position="2194"/>
    </location>
</feature>
<feature type="region of interest" description="Disordered" evidence="2">
    <location>
        <begin position="5058"/>
        <end position="5218"/>
    </location>
</feature>
<feature type="compositionally biased region" description="Polar residues" evidence="2">
    <location>
        <begin position="5194"/>
        <end position="5211"/>
    </location>
</feature>
<feature type="compositionally biased region" description="Acidic residues" evidence="2">
    <location>
        <begin position="7429"/>
        <end position="7438"/>
    </location>
</feature>
<feature type="compositionally biased region" description="Polar residues" evidence="2">
    <location>
        <begin position="2595"/>
        <end position="2612"/>
    </location>
</feature>
<feature type="compositionally biased region" description="Polar residues" evidence="2">
    <location>
        <begin position="4347"/>
        <end position="4359"/>
    </location>
</feature>
<evidence type="ECO:0000313" key="3">
    <source>
        <dbReference type="Proteomes" id="UP000515154"/>
    </source>
</evidence>
<feature type="region of interest" description="Disordered" evidence="2">
    <location>
        <begin position="3703"/>
        <end position="3876"/>
    </location>
</feature>
<feature type="compositionally biased region" description="Polar residues" evidence="2">
    <location>
        <begin position="7157"/>
        <end position="7167"/>
    </location>
</feature>
<feature type="compositionally biased region" description="Basic residues" evidence="2">
    <location>
        <begin position="2135"/>
        <end position="2150"/>
    </location>
</feature>
<feature type="compositionally biased region" description="Basic and acidic residues" evidence="2">
    <location>
        <begin position="3256"/>
        <end position="3265"/>
    </location>
</feature>